<dbReference type="Pfam" id="PF00507">
    <property type="entry name" value="Oxidored_q4"/>
    <property type="match status" value="1"/>
</dbReference>
<keyword evidence="5 8" id="KW-1133">Transmembrane helix</keyword>
<name>A0ABP9L7W5_9RHOB</name>
<comment type="caution">
    <text evidence="9">The sequence shown here is derived from an EMBL/GenBank/DDBJ whole genome shotgun (WGS) entry which is preliminary data.</text>
</comment>
<dbReference type="RefSeq" id="WP_259549948.1">
    <property type="nucleotide sequence ID" value="NZ_BAABHW010000002.1"/>
</dbReference>
<keyword evidence="4 7" id="KW-0812">Transmembrane</keyword>
<reference evidence="10" key="1">
    <citation type="journal article" date="2019" name="Int. J. Syst. Evol. Microbiol.">
        <title>The Global Catalogue of Microorganisms (GCM) 10K type strain sequencing project: providing services to taxonomists for standard genome sequencing and annotation.</title>
        <authorList>
            <consortium name="The Broad Institute Genomics Platform"/>
            <consortium name="The Broad Institute Genome Sequencing Center for Infectious Disease"/>
            <person name="Wu L."/>
            <person name="Ma J."/>
        </authorList>
    </citation>
    <scope>NUCLEOTIDE SEQUENCE [LARGE SCALE GENOMIC DNA]</scope>
    <source>
        <strain evidence="10">JCM 18015</strain>
    </source>
</reference>
<keyword evidence="7" id="KW-0874">Quinone</keyword>
<accession>A0ABP9L7W5</accession>
<organism evidence="9 10">
    <name type="scientific">[Roseibacterium] beibuensis</name>
    <dbReference type="NCBI Taxonomy" id="1193142"/>
    <lineage>
        <taxon>Bacteria</taxon>
        <taxon>Pseudomonadati</taxon>
        <taxon>Pseudomonadota</taxon>
        <taxon>Alphaproteobacteria</taxon>
        <taxon>Rhodobacterales</taxon>
        <taxon>Roseobacteraceae</taxon>
        <taxon>Roseicyclus</taxon>
    </lineage>
</organism>
<keyword evidence="10" id="KW-1185">Reference proteome</keyword>
<feature type="transmembrane region" description="Helical" evidence="8">
    <location>
        <begin position="65"/>
        <end position="87"/>
    </location>
</feature>
<evidence type="ECO:0000256" key="2">
    <source>
        <dbReference type="ARBA" id="ARBA00008472"/>
    </source>
</evidence>
<proteinExistence type="inferred from homology"/>
<dbReference type="InterPro" id="IPR000440">
    <property type="entry name" value="NADH_UbQ/plastoQ_OxRdtase_su3"/>
</dbReference>
<keyword evidence="3" id="KW-0813">Transport</keyword>
<evidence type="ECO:0000256" key="7">
    <source>
        <dbReference type="RuleBase" id="RU003639"/>
    </source>
</evidence>
<dbReference type="PANTHER" id="PTHR11058:SF21">
    <property type="entry name" value="NADH-QUINONE OXIDOREDUCTASE SUBUNIT A"/>
    <property type="match status" value="1"/>
</dbReference>
<comment type="function">
    <text evidence="7">NDH-1 shuttles electrons from NADH, via FMN and iron-sulfur (Fe-S) centers, to quinones in the respiratory chain.</text>
</comment>
<keyword evidence="6 8" id="KW-0472">Membrane</keyword>
<gene>
    <name evidence="9" type="ORF">GCM10023209_13770</name>
</gene>
<dbReference type="Proteomes" id="UP001499910">
    <property type="component" value="Unassembled WGS sequence"/>
</dbReference>
<sequence length="137" mass="13874">MTEAFFGLDPRASLAIHAVAAIATVAAVLGLAKVLRAPGVPKDSWGIYESGAPADAAAKAPVPTAYFQIAAFFVIFDFEAAVLYTWALTAAEAGVGGLLAAAVFIVVLLVALAYLWLDGALDVGARPAGSAKKGGAR</sequence>
<protein>
    <recommendedName>
        <fullName evidence="7">NADH-quinone oxidoreductase subunit</fullName>
        <ecNumber evidence="7">7.1.1.-</ecNumber>
    </recommendedName>
</protein>
<evidence type="ECO:0000256" key="8">
    <source>
        <dbReference type="SAM" id="Phobius"/>
    </source>
</evidence>
<evidence type="ECO:0000313" key="9">
    <source>
        <dbReference type="EMBL" id="GAA5070754.1"/>
    </source>
</evidence>
<feature type="transmembrane region" description="Helical" evidence="8">
    <location>
        <begin position="12"/>
        <end position="32"/>
    </location>
</feature>
<comment type="subcellular location">
    <subcellularLocation>
        <location evidence="7">Cell membrane</location>
        <topology evidence="7">Multi-pass membrane protein</topology>
    </subcellularLocation>
    <subcellularLocation>
        <location evidence="1">Membrane</location>
    </subcellularLocation>
</comment>
<evidence type="ECO:0000256" key="4">
    <source>
        <dbReference type="ARBA" id="ARBA00022692"/>
    </source>
</evidence>
<evidence type="ECO:0000256" key="1">
    <source>
        <dbReference type="ARBA" id="ARBA00004370"/>
    </source>
</evidence>
<comment type="catalytic activity">
    <reaction evidence="7">
        <text>a quinone + NADH + 5 H(+)(in) = a quinol + NAD(+) + 4 H(+)(out)</text>
        <dbReference type="Rhea" id="RHEA:57888"/>
        <dbReference type="ChEBI" id="CHEBI:15378"/>
        <dbReference type="ChEBI" id="CHEBI:24646"/>
        <dbReference type="ChEBI" id="CHEBI:57540"/>
        <dbReference type="ChEBI" id="CHEBI:57945"/>
        <dbReference type="ChEBI" id="CHEBI:132124"/>
    </reaction>
</comment>
<evidence type="ECO:0000256" key="6">
    <source>
        <dbReference type="ARBA" id="ARBA00023136"/>
    </source>
</evidence>
<feature type="transmembrane region" description="Helical" evidence="8">
    <location>
        <begin position="93"/>
        <end position="117"/>
    </location>
</feature>
<dbReference type="PANTHER" id="PTHR11058">
    <property type="entry name" value="NADH-UBIQUINONE OXIDOREDUCTASE CHAIN 3"/>
    <property type="match status" value="1"/>
</dbReference>
<evidence type="ECO:0000256" key="5">
    <source>
        <dbReference type="ARBA" id="ARBA00022989"/>
    </source>
</evidence>
<comment type="similarity">
    <text evidence="2 7">Belongs to the complex I subunit 3 family.</text>
</comment>
<evidence type="ECO:0000313" key="10">
    <source>
        <dbReference type="Proteomes" id="UP001499910"/>
    </source>
</evidence>
<dbReference type="EMBL" id="BAABHW010000002">
    <property type="protein sequence ID" value="GAA5070754.1"/>
    <property type="molecule type" value="Genomic_DNA"/>
</dbReference>
<dbReference type="EC" id="7.1.1.-" evidence="7"/>
<dbReference type="Gene3D" id="1.20.58.1610">
    <property type="entry name" value="NADH:ubiquinone/plastoquinone oxidoreductase, chain 3"/>
    <property type="match status" value="1"/>
</dbReference>
<keyword evidence="7" id="KW-0520">NAD</keyword>
<dbReference type="InterPro" id="IPR038430">
    <property type="entry name" value="NDAH_ubi_oxred_su3_sf"/>
</dbReference>
<evidence type="ECO:0000256" key="3">
    <source>
        <dbReference type="ARBA" id="ARBA00022448"/>
    </source>
</evidence>